<protein>
    <submittedName>
        <fullName evidence="1">Uncharacterized protein</fullName>
    </submittedName>
</protein>
<evidence type="ECO:0000313" key="1">
    <source>
        <dbReference type="EMBL" id="MCP1168391.1"/>
    </source>
</evidence>
<keyword evidence="2" id="KW-1185">Reference proteome</keyword>
<comment type="caution">
    <text evidence="1">The sequence shown here is derived from an EMBL/GenBank/DDBJ whole genome shotgun (WGS) entry which is preliminary data.</text>
</comment>
<reference evidence="1" key="1">
    <citation type="submission" date="2022-06" db="EMBL/GenBank/DDBJ databases">
        <title>Limimaricola sediminis sp. nov., isolated from an intertidal sediment.</title>
        <authorList>
            <person name="Shao X."/>
        </authorList>
    </citation>
    <scope>NUCLEOTIDE SEQUENCE</scope>
    <source>
        <strain evidence="1">ASW11-118</strain>
    </source>
</reference>
<dbReference type="RefSeq" id="WP_253331258.1">
    <property type="nucleotide sequence ID" value="NZ_JAMYXC010000112.1"/>
</dbReference>
<accession>A0A9X2JR67</accession>
<sequence length="488" mass="55028">MQLRHPESFEGQFLICADTDALSQTATHRLTRTALAVQAPLPVVTVEDAAGRPVGLLLGVPISEDGKILRDRHRLDLHWSGDVDALVESEIYALAGSFVFVLDDGDHRRLYLDACGSLSAVYDPERRRAAATSLQLLDPDEAQTRFRARMYDELHIARDGWFPAGLTAHEGIWRLMPNHYLDLDSFETRRHWPCEPIARAPAPEAACSTILSEMRRTMSAAAAQGPAYVSLTAGNETRMLVAAGREMRDAFTFVTVRAEGVELDRIRAEELASRFDLEHRIIPLREADGAVAQDWHARTGYTFGGPHMRTHPTTHALRDREFFIGGLGGEIGRGFFWRATDDDGTPLDPDGLWARMGLPPQPEMLPHVARWLDGVRHLPTLLQLDLAYLELRMGCWGFAPSYASVTPLRLHPLISRRSFVAMLSLPPDWRRMQDRSNRMIQAVVRQGWPELLDLPISRYGDYRDRTGLVLRALRQPHLVTKKLRKMFG</sequence>
<dbReference type="Proteomes" id="UP001139477">
    <property type="component" value="Unassembled WGS sequence"/>
</dbReference>
<name>A0A9X2JR67_9RHOB</name>
<dbReference type="EMBL" id="JAMYXC010000112">
    <property type="protein sequence ID" value="MCP1168391.1"/>
    <property type="molecule type" value="Genomic_DNA"/>
</dbReference>
<organism evidence="1 2">
    <name type="scientific">Limimaricola litoreus</name>
    <dbReference type="NCBI Taxonomy" id="2955316"/>
    <lineage>
        <taxon>Bacteria</taxon>
        <taxon>Pseudomonadati</taxon>
        <taxon>Pseudomonadota</taxon>
        <taxon>Alphaproteobacteria</taxon>
        <taxon>Rhodobacterales</taxon>
        <taxon>Paracoccaceae</taxon>
        <taxon>Limimaricola</taxon>
    </lineage>
</organism>
<evidence type="ECO:0000313" key="2">
    <source>
        <dbReference type="Proteomes" id="UP001139477"/>
    </source>
</evidence>
<proteinExistence type="predicted"/>
<gene>
    <name evidence="1" type="ORF">NHG85_07605</name>
</gene>
<dbReference type="AlphaFoldDB" id="A0A9X2JR67"/>